<proteinExistence type="predicted"/>
<dbReference type="Pfam" id="PF03372">
    <property type="entry name" value="Exo_endo_phos"/>
    <property type="match status" value="1"/>
</dbReference>
<feature type="domain" description="Endonuclease/exonuclease/phosphatase" evidence="2">
    <location>
        <begin position="141"/>
        <end position="352"/>
    </location>
</feature>
<dbReference type="EMBL" id="AZMV01000007">
    <property type="protein sequence ID" value="ETY70739.1"/>
    <property type="molecule type" value="Genomic_DNA"/>
</dbReference>
<dbReference type="STRING" id="1435051.BMOU_1598"/>
<dbReference type="eggNOG" id="COG3021">
    <property type="taxonomic scope" value="Bacteria"/>
</dbReference>
<keyword evidence="4" id="KW-1185">Reference proteome</keyword>
<dbReference type="PATRIC" id="fig|1435051.3.peg.1584"/>
<gene>
    <name evidence="3" type="ORF">BMOU_1598</name>
</gene>
<comment type="caution">
    <text evidence="3">The sequence shown here is derived from an EMBL/GenBank/DDBJ whole genome shotgun (WGS) entry which is preliminary data.</text>
</comment>
<keyword evidence="1" id="KW-0472">Membrane</keyword>
<sequence>MFDFATNGLRKGVASMITALWIMLLVCIVWIALGEMPAGWDGHLPLPYLIALIPFMWIPTLAISIAGFSLREVGLGFTALAVCLASLLRKEQYWVNNLQTHNTAQMIADKLAEKRETSRENSTAEVETTVRAAHNGQFRVMTLNCRFGRANAAAIVEAVKQHDIAVLALQELTEDLIDRLDAAGLADLLPYRQLGEVKESDNGGFNGVWIRVEPSDASSVTVVIPAADVPGLCFPIDSMRSITFASAHPKSPMRGCRDWSAGIIGLGAFVTTQNQGDITVVMGDMNSGTDHPSFRKLMRLGFKDAALVEAKGRRATFPSWLPWPRIILDHILFTSGLDASDVRSFTIEGSDHLALTATLTLQ</sequence>
<keyword evidence="3" id="KW-0255">Endonuclease</keyword>
<organism evidence="3 4">
    <name type="scientific">Bifidobacterium moukalabense DSM 27321</name>
    <dbReference type="NCBI Taxonomy" id="1435051"/>
    <lineage>
        <taxon>Bacteria</taxon>
        <taxon>Bacillati</taxon>
        <taxon>Actinomycetota</taxon>
        <taxon>Actinomycetes</taxon>
        <taxon>Bifidobacteriales</taxon>
        <taxon>Bifidobacteriaceae</taxon>
        <taxon>Bifidobacterium</taxon>
    </lineage>
</organism>
<protein>
    <submittedName>
        <fullName evidence="3">Endonuclease</fullName>
    </submittedName>
</protein>
<evidence type="ECO:0000259" key="2">
    <source>
        <dbReference type="Pfam" id="PF03372"/>
    </source>
</evidence>
<feature type="transmembrane region" description="Helical" evidence="1">
    <location>
        <begin position="12"/>
        <end position="33"/>
    </location>
</feature>
<reference evidence="3 4" key="1">
    <citation type="journal article" date="2014" name="Genome Announc.">
        <title>The Genome Sequence of Bifidobacterium moukalabense DSM 27321 Highlights the Close Phylogenetic Relatedness with the Bifidobacterium dentium Taxon.</title>
        <authorList>
            <person name="Lugli G.A."/>
            <person name="Duranti S."/>
            <person name="Milani C."/>
            <person name="Turroni F."/>
            <person name="Viappiani A."/>
            <person name="Mangifesta M."/>
            <person name="van Sinderen D."/>
            <person name="Ventura M."/>
        </authorList>
    </citation>
    <scope>NUCLEOTIDE SEQUENCE [LARGE SCALE GENOMIC DNA]</scope>
    <source>
        <strain evidence="3 4">DSM 27321</strain>
    </source>
</reference>
<dbReference type="GO" id="GO:0004519">
    <property type="term" value="F:endonuclease activity"/>
    <property type="evidence" value="ECO:0007669"/>
    <property type="project" value="UniProtKB-KW"/>
</dbReference>
<accession>W4N6U0</accession>
<evidence type="ECO:0000313" key="4">
    <source>
        <dbReference type="Proteomes" id="UP000019155"/>
    </source>
</evidence>
<name>W4N6U0_9BIFI</name>
<dbReference type="Gene3D" id="3.60.10.10">
    <property type="entry name" value="Endonuclease/exonuclease/phosphatase"/>
    <property type="match status" value="1"/>
</dbReference>
<feature type="transmembrane region" description="Helical" evidence="1">
    <location>
        <begin position="45"/>
        <end position="66"/>
    </location>
</feature>
<dbReference type="InterPro" id="IPR036691">
    <property type="entry name" value="Endo/exonu/phosph_ase_sf"/>
</dbReference>
<evidence type="ECO:0000256" key="1">
    <source>
        <dbReference type="SAM" id="Phobius"/>
    </source>
</evidence>
<dbReference type="AlphaFoldDB" id="W4N6U0"/>
<keyword evidence="3" id="KW-0540">Nuclease</keyword>
<dbReference type="Proteomes" id="UP000019155">
    <property type="component" value="Unassembled WGS sequence"/>
</dbReference>
<feature type="transmembrane region" description="Helical" evidence="1">
    <location>
        <begin position="73"/>
        <end position="89"/>
    </location>
</feature>
<keyword evidence="1" id="KW-0812">Transmembrane</keyword>
<dbReference type="InterPro" id="IPR005135">
    <property type="entry name" value="Endo/exonuclease/phosphatase"/>
</dbReference>
<keyword evidence="3" id="KW-0378">Hydrolase</keyword>
<keyword evidence="1" id="KW-1133">Transmembrane helix</keyword>
<dbReference type="SUPFAM" id="SSF56219">
    <property type="entry name" value="DNase I-like"/>
    <property type="match status" value="1"/>
</dbReference>
<evidence type="ECO:0000313" key="3">
    <source>
        <dbReference type="EMBL" id="ETY70739.1"/>
    </source>
</evidence>